<evidence type="ECO:0000256" key="2">
    <source>
        <dbReference type="PROSITE-ProRule" id="PRU00176"/>
    </source>
</evidence>
<dbReference type="CDD" id="cd00590">
    <property type="entry name" value="RRM_SF"/>
    <property type="match status" value="1"/>
</dbReference>
<dbReference type="Proteomes" id="UP000325902">
    <property type="component" value="Unassembled WGS sequence"/>
</dbReference>
<keyword evidence="1 2" id="KW-0694">RNA-binding</keyword>
<name>A0A5N5CTQ6_9PEZI</name>
<dbReference type="SUPFAM" id="SSF54928">
    <property type="entry name" value="RNA-binding domain, RBD"/>
    <property type="match status" value="1"/>
</dbReference>
<dbReference type="Gene3D" id="3.30.70.330">
    <property type="match status" value="1"/>
</dbReference>
<dbReference type="AlphaFoldDB" id="A0A5N5CTQ6"/>
<reference evidence="4 5" key="1">
    <citation type="journal article" date="2019" name="Sci. Rep.">
        <title>A multi-omics analysis of the grapevine pathogen Lasiodiplodia theobromae reveals that temperature affects the expression of virulence- and pathogenicity-related genes.</title>
        <authorList>
            <person name="Felix C."/>
            <person name="Meneses R."/>
            <person name="Goncalves M.F.M."/>
            <person name="Tilleman L."/>
            <person name="Duarte A.S."/>
            <person name="Jorrin-Novo J.V."/>
            <person name="Van de Peer Y."/>
            <person name="Deforce D."/>
            <person name="Van Nieuwerburgh F."/>
            <person name="Esteves A.C."/>
            <person name="Alves A."/>
        </authorList>
    </citation>
    <scope>NUCLEOTIDE SEQUENCE [LARGE SCALE GENOMIC DNA]</scope>
    <source>
        <strain evidence="4 5">LA-SOL3</strain>
    </source>
</reference>
<dbReference type="OrthoDB" id="1049195at2759"/>
<dbReference type="GO" id="GO:0005737">
    <property type="term" value="C:cytoplasm"/>
    <property type="evidence" value="ECO:0007669"/>
    <property type="project" value="TreeGrafter"/>
</dbReference>
<dbReference type="GO" id="GO:1990904">
    <property type="term" value="C:ribonucleoprotein complex"/>
    <property type="evidence" value="ECO:0007669"/>
    <property type="project" value="TreeGrafter"/>
</dbReference>
<dbReference type="InterPro" id="IPR000504">
    <property type="entry name" value="RRM_dom"/>
</dbReference>
<dbReference type="PANTHER" id="PTHR23003:SF3">
    <property type="entry name" value="FI21236P1-RELATED"/>
    <property type="match status" value="1"/>
</dbReference>
<gene>
    <name evidence="4" type="ORF">DBV05_g12598</name>
</gene>
<dbReference type="GO" id="GO:0003729">
    <property type="term" value="F:mRNA binding"/>
    <property type="evidence" value="ECO:0007669"/>
    <property type="project" value="TreeGrafter"/>
</dbReference>
<evidence type="ECO:0000259" key="3">
    <source>
        <dbReference type="PROSITE" id="PS50102"/>
    </source>
</evidence>
<dbReference type="GO" id="GO:0005634">
    <property type="term" value="C:nucleus"/>
    <property type="evidence" value="ECO:0007669"/>
    <property type="project" value="TreeGrafter"/>
</dbReference>
<dbReference type="InterPro" id="IPR035979">
    <property type="entry name" value="RBD_domain_sf"/>
</dbReference>
<dbReference type="EMBL" id="VCHE01000288">
    <property type="protein sequence ID" value="KAB2568723.1"/>
    <property type="molecule type" value="Genomic_DNA"/>
</dbReference>
<feature type="domain" description="RRM" evidence="3">
    <location>
        <begin position="217"/>
        <end position="287"/>
    </location>
</feature>
<protein>
    <recommendedName>
        <fullName evidence="3">RRM domain-containing protein</fullName>
    </recommendedName>
</protein>
<accession>A0A5N5CTQ6</accession>
<keyword evidence="5" id="KW-1185">Reference proteome</keyword>
<evidence type="ECO:0000313" key="5">
    <source>
        <dbReference type="Proteomes" id="UP000325902"/>
    </source>
</evidence>
<dbReference type="SMART" id="SM00360">
    <property type="entry name" value="RRM"/>
    <property type="match status" value="1"/>
</dbReference>
<dbReference type="InterPro" id="IPR050374">
    <property type="entry name" value="RRT5_SRSF_SR"/>
</dbReference>
<comment type="caution">
    <text evidence="4">The sequence shown here is derived from an EMBL/GenBank/DDBJ whole genome shotgun (WGS) entry which is preliminary data.</text>
</comment>
<evidence type="ECO:0000313" key="4">
    <source>
        <dbReference type="EMBL" id="KAB2568723.1"/>
    </source>
</evidence>
<dbReference type="PANTHER" id="PTHR23003">
    <property type="entry name" value="RNA RECOGNITION MOTIF RRM DOMAIN CONTAINING PROTEIN"/>
    <property type="match status" value="1"/>
</dbReference>
<organism evidence="4 5">
    <name type="scientific">Lasiodiplodia theobromae</name>
    <dbReference type="NCBI Taxonomy" id="45133"/>
    <lineage>
        <taxon>Eukaryota</taxon>
        <taxon>Fungi</taxon>
        <taxon>Dikarya</taxon>
        <taxon>Ascomycota</taxon>
        <taxon>Pezizomycotina</taxon>
        <taxon>Dothideomycetes</taxon>
        <taxon>Dothideomycetes incertae sedis</taxon>
        <taxon>Botryosphaeriales</taxon>
        <taxon>Botryosphaeriaceae</taxon>
        <taxon>Lasiodiplodia</taxon>
    </lineage>
</organism>
<proteinExistence type="predicted"/>
<dbReference type="InterPro" id="IPR012677">
    <property type="entry name" value="Nucleotide-bd_a/b_plait_sf"/>
</dbReference>
<dbReference type="Pfam" id="PF00076">
    <property type="entry name" value="RRM_1"/>
    <property type="match status" value="1"/>
</dbReference>
<sequence>MPGFSRPWSSQPQSEKIFFIVTGLPEQYNWQMLKDLIRNVTTNQPGWTNIDESRNGPEGAKGYFSVKSQQDAESVYDLLVRVMYARLGRPLLVHHFDASGPEPLLVKCNCRSYYPGAGGHSDSRSCITARSMLAAQNSPDWQPISQPQYVSNFSIPMQHPGMTVPITMPQLPVYTPPVSCFPVPRAMAAPIIPMPAMINEHGLPINVTNGVVRTESRTLHISGISWNASEAELRELLRPYGRLLGVELKRTYATVRLGTTEEARRAIESLDKTLWKGRQIAVKKDRDSTAISEPVIVRSAPQQVRTHTPQIA</sequence>
<evidence type="ECO:0000256" key="1">
    <source>
        <dbReference type="ARBA" id="ARBA00022884"/>
    </source>
</evidence>
<dbReference type="PROSITE" id="PS50102">
    <property type="entry name" value="RRM"/>
    <property type="match status" value="1"/>
</dbReference>